<dbReference type="AlphaFoldDB" id="H2C7X7"/>
<dbReference type="Proteomes" id="UP000003980">
    <property type="component" value="Unassembled WGS sequence"/>
</dbReference>
<dbReference type="SUPFAM" id="SSF46785">
    <property type="entry name" value="Winged helix' DNA-binding domain"/>
    <property type="match status" value="1"/>
</dbReference>
<dbReference type="InterPro" id="IPR036388">
    <property type="entry name" value="WH-like_DNA-bd_sf"/>
</dbReference>
<dbReference type="CDD" id="cd00090">
    <property type="entry name" value="HTH_ARSR"/>
    <property type="match status" value="1"/>
</dbReference>
<dbReference type="EMBL" id="JH597770">
    <property type="protein sequence ID" value="EHP68253.1"/>
    <property type="molecule type" value="Genomic_DNA"/>
</dbReference>
<name>H2C7X7_9CREN</name>
<reference evidence="2 3" key="1">
    <citation type="submission" date="2012-01" db="EMBL/GenBank/DDBJ databases">
        <title>Improved High-Quality Draft sequence of Metallosphaera yellowstonensis MK1.</title>
        <authorList>
            <consortium name="US DOE Joint Genome Institute"/>
            <person name="Lucas S."/>
            <person name="Han J."/>
            <person name="Cheng J.-F."/>
            <person name="Goodwin L."/>
            <person name="Pitluck S."/>
            <person name="Peters L."/>
            <person name="Teshima H."/>
            <person name="Detter J.C."/>
            <person name="Han C."/>
            <person name="Tapia R."/>
            <person name="Land M."/>
            <person name="Hauser L."/>
            <person name="Kyrpides N."/>
            <person name="Kozubal M."/>
            <person name="Macur R.E."/>
            <person name="Jay Z."/>
            <person name="Inskeep W."/>
            <person name="Woyke T."/>
        </authorList>
    </citation>
    <scope>NUCLEOTIDE SEQUENCE [LARGE SCALE GENOMIC DNA]</scope>
    <source>
        <strain evidence="2 3">MK1</strain>
    </source>
</reference>
<evidence type="ECO:0000259" key="1">
    <source>
        <dbReference type="Pfam" id="PF01978"/>
    </source>
</evidence>
<accession>H2C7X7</accession>
<protein>
    <submittedName>
        <fullName evidence="2">Putative transcriptional regulator</fullName>
    </submittedName>
</protein>
<dbReference type="eggNOG" id="arCOG02242">
    <property type="taxonomic scope" value="Archaea"/>
</dbReference>
<proteinExistence type="predicted"/>
<organism evidence="2 3">
    <name type="scientific">Metallosphaera yellowstonensis MK1</name>
    <dbReference type="NCBI Taxonomy" id="671065"/>
    <lineage>
        <taxon>Archaea</taxon>
        <taxon>Thermoproteota</taxon>
        <taxon>Thermoprotei</taxon>
        <taxon>Sulfolobales</taxon>
        <taxon>Sulfolobaceae</taxon>
        <taxon>Metallosphaera</taxon>
    </lineage>
</organism>
<gene>
    <name evidence="2" type="ORF">MetMK1DRAFT_00026760</name>
</gene>
<dbReference type="InterPro" id="IPR002831">
    <property type="entry name" value="Tscrpt_reg_TrmB_N"/>
</dbReference>
<feature type="domain" description="Transcription regulator TrmB N-terminal" evidence="1">
    <location>
        <begin position="25"/>
        <end position="92"/>
    </location>
</feature>
<dbReference type="InterPro" id="IPR036390">
    <property type="entry name" value="WH_DNA-bd_sf"/>
</dbReference>
<evidence type="ECO:0000313" key="3">
    <source>
        <dbReference type="Proteomes" id="UP000003980"/>
    </source>
</evidence>
<dbReference type="Gene3D" id="1.10.10.10">
    <property type="entry name" value="Winged helix-like DNA-binding domain superfamily/Winged helix DNA-binding domain"/>
    <property type="match status" value="1"/>
</dbReference>
<dbReference type="HOGENOM" id="CLU_150444_0_0_2"/>
<evidence type="ECO:0000313" key="2">
    <source>
        <dbReference type="EMBL" id="EHP68253.1"/>
    </source>
</evidence>
<dbReference type="Pfam" id="PF01978">
    <property type="entry name" value="TrmB"/>
    <property type="match status" value="1"/>
</dbReference>
<sequence>MTNGKKYIMQSLESLKAKKESIRCCYKISETDVDCLFTLLDLKEPKSSSELAEVMKLSKTTVENSMKKLMELGLVRRIKIEEKKIGRPKFVYSLVEDFFPRIRADLKDCAEKILSATS</sequence>
<dbReference type="STRING" id="671065.MetMK1DRAFT_00026760"/>
<dbReference type="InterPro" id="IPR011991">
    <property type="entry name" value="ArsR-like_HTH"/>
</dbReference>
<keyword evidence="3" id="KW-1185">Reference proteome</keyword>